<keyword evidence="1" id="KW-1133">Transmembrane helix</keyword>
<keyword evidence="1" id="KW-0812">Transmembrane</keyword>
<evidence type="ECO:0008006" key="4">
    <source>
        <dbReference type="Google" id="ProtNLM"/>
    </source>
</evidence>
<gene>
    <name evidence="2" type="ORF">COU22_02830</name>
</gene>
<dbReference type="GO" id="GO:0043107">
    <property type="term" value="P:type IV pilus-dependent motility"/>
    <property type="evidence" value="ECO:0007669"/>
    <property type="project" value="InterPro"/>
</dbReference>
<proteinExistence type="predicted"/>
<dbReference type="EMBL" id="PFBO01000100">
    <property type="protein sequence ID" value="PIT90321.1"/>
    <property type="molecule type" value="Genomic_DNA"/>
</dbReference>
<keyword evidence="1" id="KW-0472">Membrane</keyword>
<organism evidence="2 3">
    <name type="scientific">Candidatus Komeilibacteria bacterium CG10_big_fil_rev_8_21_14_0_10_41_13</name>
    <dbReference type="NCBI Taxonomy" id="1974476"/>
    <lineage>
        <taxon>Bacteria</taxon>
        <taxon>Candidatus Komeiliibacteriota</taxon>
    </lineage>
</organism>
<dbReference type="InterPro" id="IPR014717">
    <property type="entry name" value="Transl_elong_EF1B/ribsomal_bS6"/>
</dbReference>
<sequence>MKILSKNEIIKNIFFLITLIIILFFLTIPFIKNIYTYHSQVRLENESLISRNSSGNSLKNVDKIYTDLSDKLPSQEDLLLKIGSELSLITRLEELAQENNLLQSLNLSQNNNDYSENIRSVNLNIELTGDFEDIVSYLNQLSKINFYLTVDSLNLKVSPEDKVIAKLLTNSYWLK</sequence>
<dbReference type="Proteomes" id="UP000230543">
    <property type="component" value="Unassembled WGS sequence"/>
</dbReference>
<reference evidence="3" key="1">
    <citation type="submission" date="2017-09" db="EMBL/GenBank/DDBJ databases">
        <title>Depth-based differentiation of microbial function through sediment-hosted aquifers and enrichment of novel symbionts in the deep terrestrial subsurface.</title>
        <authorList>
            <person name="Probst A.J."/>
            <person name="Ladd B."/>
            <person name="Jarett J.K."/>
            <person name="Geller-Mcgrath D.E."/>
            <person name="Sieber C.M.K."/>
            <person name="Emerson J.B."/>
            <person name="Anantharaman K."/>
            <person name="Thomas B.C."/>
            <person name="Malmstrom R."/>
            <person name="Stieglmeier M."/>
            <person name="Klingl A."/>
            <person name="Woyke T."/>
            <person name="Ryan C.M."/>
            <person name="Banfield J.F."/>
        </authorList>
    </citation>
    <scope>NUCLEOTIDE SEQUENCE [LARGE SCALE GENOMIC DNA]</scope>
</reference>
<dbReference type="GO" id="GO:0043683">
    <property type="term" value="P:type IV pilus assembly"/>
    <property type="evidence" value="ECO:0007669"/>
    <property type="project" value="InterPro"/>
</dbReference>
<dbReference type="Gene3D" id="3.30.70.60">
    <property type="match status" value="1"/>
</dbReference>
<accession>A0A2M6WC09</accession>
<name>A0A2M6WC09_9BACT</name>
<feature type="transmembrane region" description="Helical" evidence="1">
    <location>
        <begin position="12"/>
        <end position="31"/>
    </location>
</feature>
<evidence type="ECO:0000313" key="2">
    <source>
        <dbReference type="EMBL" id="PIT90321.1"/>
    </source>
</evidence>
<evidence type="ECO:0000313" key="3">
    <source>
        <dbReference type="Proteomes" id="UP000230543"/>
    </source>
</evidence>
<comment type="caution">
    <text evidence="2">The sequence shown here is derived from an EMBL/GenBank/DDBJ whole genome shotgun (WGS) entry which is preliminary data.</text>
</comment>
<protein>
    <recommendedName>
        <fullName evidence="4">Type 4a pilus biogenesis protein PilO</fullName>
    </recommendedName>
</protein>
<evidence type="ECO:0000256" key="1">
    <source>
        <dbReference type="SAM" id="Phobius"/>
    </source>
</evidence>
<dbReference type="InterPro" id="IPR007445">
    <property type="entry name" value="PilO"/>
</dbReference>
<dbReference type="Pfam" id="PF04350">
    <property type="entry name" value="PilO"/>
    <property type="match status" value="1"/>
</dbReference>
<dbReference type="AlphaFoldDB" id="A0A2M6WC09"/>